<dbReference type="RefSeq" id="WP_153652813.1">
    <property type="nucleotide sequence ID" value="NZ_CP045737.1"/>
</dbReference>
<gene>
    <name evidence="2" type="ORF">GEV26_09330</name>
</gene>
<evidence type="ECO:0000256" key="1">
    <source>
        <dbReference type="ARBA" id="ARBA00022679"/>
    </source>
</evidence>
<dbReference type="InterPro" id="IPR023606">
    <property type="entry name" value="CoA-Trfase_III_dom_1_sf"/>
</dbReference>
<dbReference type="Gene3D" id="3.30.1540.10">
    <property type="entry name" value="formyl-coa transferase, domain 3"/>
    <property type="match status" value="1"/>
</dbReference>
<proteinExistence type="predicted"/>
<dbReference type="AlphaFoldDB" id="A0A5Q2MMB3"/>
<evidence type="ECO:0000313" key="3">
    <source>
        <dbReference type="Proteomes" id="UP000392064"/>
    </source>
</evidence>
<dbReference type="Proteomes" id="UP000392064">
    <property type="component" value="Chromosome"/>
</dbReference>
<dbReference type="KEGG" id="aef:GEV26_09330"/>
<protein>
    <submittedName>
        <fullName evidence="2">CoA transferase</fullName>
    </submittedName>
</protein>
<dbReference type="InterPro" id="IPR044855">
    <property type="entry name" value="CoA-Trfase_III_dom3_sf"/>
</dbReference>
<name>A0A5Q2MMB3_9ACTN</name>
<dbReference type="SUPFAM" id="SSF89796">
    <property type="entry name" value="CoA-transferase family III (CaiB/BaiF)"/>
    <property type="match status" value="1"/>
</dbReference>
<evidence type="ECO:0000313" key="2">
    <source>
        <dbReference type="EMBL" id="QGG41545.1"/>
    </source>
</evidence>
<sequence>MTTSGPTQGERPLEGVTVVSLEQAVAAPLATRHLADMGARIIKIERIDGGDFARDYDDVVDGLASHFVWLNRSKESVALDLKSSAGVEVLERLVAGADVFLQNLAPGALERMGFGLEDLAARYPGLVIANMSGYGTSGPFGDHRAYDMLVQAETGLIAVTGTTDEPAKTGVPTADLAAGMYTLSGVLGALFRKARTGRGAIVDVSMFDATIEWMSHPMYMSMYTGQEIPRMGIGHPAIVPYDAYPTKDGQVLIGVQNNRGWVRLVTEVFGRPEWADHPDYETNVKRCRHRETVDELVSGQTIRFTSRELLDALVEAGVPAARLNSVADMVDHPQLAERGRWAEVETEKGPIPALLPPVTFRDVAARMDPVPGLGAHTSSVLAGVGYAAAEIDDLRRRAVIA</sequence>
<dbReference type="Gene3D" id="3.40.50.10540">
    <property type="entry name" value="Crotonobetainyl-coa:carnitine coa-transferase, domain 1"/>
    <property type="match status" value="1"/>
</dbReference>
<keyword evidence="1 2" id="KW-0808">Transferase</keyword>
<organism evidence="2 3">
    <name type="scientific">Aeromicrobium yanjiei</name>
    <dbReference type="NCBI Taxonomy" id="2662028"/>
    <lineage>
        <taxon>Bacteria</taxon>
        <taxon>Bacillati</taxon>
        <taxon>Actinomycetota</taxon>
        <taxon>Actinomycetes</taxon>
        <taxon>Propionibacteriales</taxon>
        <taxon>Nocardioidaceae</taxon>
        <taxon>Aeromicrobium</taxon>
    </lineage>
</organism>
<keyword evidence="3" id="KW-1185">Reference proteome</keyword>
<dbReference type="InterPro" id="IPR003673">
    <property type="entry name" value="CoA-Trfase_fam_III"/>
</dbReference>
<dbReference type="Pfam" id="PF02515">
    <property type="entry name" value="CoA_transf_3"/>
    <property type="match status" value="1"/>
</dbReference>
<dbReference type="PANTHER" id="PTHR48207:SF3">
    <property type="entry name" value="SUCCINATE--HYDROXYMETHYLGLUTARATE COA-TRANSFERASE"/>
    <property type="match status" value="1"/>
</dbReference>
<dbReference type="PANTHER" id="PTHR48207">
    <property type="entry name" value="SUCCINATE--HYDROXYMETHYLGLUTARATE COA-TRANSFERASE"/>
    <property type="match status" value="1"/>
</dbReference>
<dbReference type="InterPro" id="IPR050483">
    <property type="entry name" value="CoA-transferase_III_domain"/>
</dbReference>
<dbReference type="EMBL" id="CP045737">
    <property type="protein sequence ID" value="QGG41545.1"/>
    <property type="molecule type" value="Genomic_DNA"/>
</dbReference>
<accession>A0A5Q2MMB3</accession>
<dbReference type="GO" id="GO:0008410">
    <property type="term" value="F:CoA-transferase activity"/>
    <property type="evidence" value="ECO:0007669"/>
    <property type="project" value="TreeGrafter"/>
</dbReference>
<reference evidence="2 3" key="1">
    <citation type="submission" date="2019-11" db="EMBL/GenBank/DDBJ databases">
        <authorList>
            <person name="Li J."/>
        </authorList>
    </citation>
    <scope>NUCLEOTIDE SEQUENCE [LARGE SCALE GENOMIC DNA]</scope>
    <source>
        <strain evidence="2 3">MF47</strain>
    </source>
</reference>